<evidence type="ECO:0000259" key="3">
    <source>
        <dbReference type="Pfam" id="PF22966"/>
    </source>
</evidence>
<name>A0A1D6MNT0_MAIZE</name>
<dbReference type="SMR" id="A0A1D6MNT0"/>
<dbReference type="EMBL" id="CM007649">
    <property type="protein sequence ID" value="ONM30765.1"/>
    <property type="molecule type" value="Genomic_DNA"/>
</dbReference>
<dbReference type="InterPro" id="IPR033060">
    <property type="entry name" value="INTS7"/>
</dbReference>
<evidence type="ECO:0000256" key="1">
    <source>
        <dbReference type="ARBA" id="ARBA00008565"/>
    </source>
</evidence>
<protein>
    <submittedName>
        <fullName evidence="5">ARM repeat superfamily protein</fullName>
    </submittedName>
</protein>
<dbReference type="InParanoid" id="A0A1D6MNT0"/>
<accession>A0A1D6MNT0</accession>
<evidence type="ECO:0000259" key="4">
    <source>
        <dbReference type="Pfam" id="PF24436"/>
    </source>
</evidence>
<dbReference type="AlphaFoldDB" id="A0A1D6MNT0"/>
<feature type="domain" description="Integrator complex subunit 7-like C-terminal" evidence="3">
    <location>
        <begin position="1080"/>
        <end position="1248"/>
    </location>
</feature>
<reference evidence="5" key="1">
    <citation type="submission" date="2015-12" db="EMBL/GenBank/DDBJ databases">
        <title>Update maize B73 reference genome by single molecule sequencing technologies.</title>
        <authorList>
            <consortium name="Maize Genome Sequencing Project"/>
            <person name="Ware D."/>
        </authorList>
    </citation>
    <scope>NUCLEOTIDE SEQUENCE [LARGE SCALE GENOMIC DNA]</scope>
    <source>
        <tissue evidence="5">Seedling</tissue>
    </source>
</reference>
<dbReference type="GO" id="GO:0032039">
    <property type="term" value="C:integrator complex"/>
    <property type="evidence" value="ECO:0007669"/>
    <property type="project" value="InterPro"/>
</dbReference>
<organism evidence="5">
    <name type="scientific">Zea mays</name>
    <name type="common">Maize</name>
    <dbReference type="NCBI Taxonomy" id="4577"/>
    <lineage>
        <taxon>Eukaryota</taxon>
        <taxon>Viridiplantae</taxon>
        <taxon>Streptophyta</taxon>
        <taxon>Embryophyta</taxon>
        <taxon>Tracheophyta</taxon>
        <taxon>Spermatophyta</taxon>
        <taxon>Magnoliopsida</taxon>
        <taxon>Liliopsida</taxon>
        <taxon>Poales</taxon>
        <taxon>Poaceae</taxon>
        <taxon>PACMAD clade</taxon>
        <taxon>Panicoideae</taxon>
        <taxon>Andropogonodae</taxon>
        <taxon>Andropogoneae</taxon>
        <taxon>Tripsacinae</taxon>
        <taxon>Zea</taxon>
    </lineage>
</organism>
<dbReference type="Pfam" id="PF22966">
    <property type="entry name" value="INTS7_C_plants"/>
    <property type="match status" value="1"/>
</dbReference>
<dbReference type="InterPro" id="IPR056516">
    <property type="entry name" value="INTS7_N"/>
</dbReference>
<feature type="compositionally biased region" description="Basic and acidic residues" evidence="2">
    <location>
        <begin position="1"/>
        <end position="15"/>
    </location>
</feature>
<dbReference type="InterPro" id="IPR016024">
    <property type="entry name" value="ARM-type_fold"/>
</dbReference>
<proteinExistence type="inferred from homology"/>
<feature type="domain" description="Integrator complex subunit 7 N-terminal" evidence="4">
    <location>
        <begin position="105"/>
        <end position="534"/>
    </location>
</feature>
<dbReference type="EMBL" id="CM007649">
    <property type="protein sequence ID" value="ONM30800.1"/>
    <property type="molecule type" value="Genomic_DNA"/>
</dbReference>
<dbReference type="SUPFAM" id="SSF48371">
    <property type="entry name" value="ARM repeat"/>
    <property type="match status" value="1"/>
</dbReference>
<dbReference type="PANTHER" id="PTHR13322:SF2">
    <property type="entry name" value="INTEGRATOR COMPLEX SUBUNIT 7"/>
    <property type="match status" value="1"/>
</dbReference>
<dbReference type="PANTHER" id="PTHR13322">
    <property type="entry name" value="C1ORF73 PROTEIN"/>
    <property type="match status" value="1"/>
</dbReference>
<sequence>MEIENRRIKIERRSDSPCGGPPNKNHHRPPAPPRSSSMELERIPAASAMDWSIDLDRGLRSRQPATRVRAVDAAGPRLRQLCTCATAPAPVASAYGVLPGEARVFAETMLLRLATEFRSADVAMRVRIIKTLLNSATGPGALAGARITEPDQLLRRVKVVYDTGNKRDRALALRMFGCFADIAKDSVHVRSLILSSLSASSALEVTTFLHLSHSVKAAIFAASCICHLSDDFSRIILEVFRRLICSQTSEPQVIMSAAKAFWKLGSTLAVIHKVHEVGKQMVLGTLEDVFKSEMLFSLSRLSSKSIILFSDQVDLLLLFMDHNSSSMKSVALKCMCFMFRRNICHFPVIRNVFGRLFPLIDDEDFPLDCKSDVLRILQKMLCSKTSSNHRANGSELSKLLLAAESSLDSSCLEVQGTALEILVEIFCILKEVGSDNISVLKGSSFAHAEWQGITNNVPLTEDNSMNGPLCKIIAMIVNHIISLANEVASRDICISSAVDKAYKTPFRLMLKLVSCYPSAAAVTLHILKSLVKELFLINGSDYSEVSVTSVEPFQTSVALKELSTSDDNVQLLATCIKASCIGTLIGNGKLDFLKIDCKNRKSIMHDLICCMLKFANACHEVLCETSGARYNLHDSIKGLIKYVRQDAPQHWSTYESFHLIMCACVTRNTCKINRGNQESGDSKEHHNTLFTPSVWITQELCALRMTKMLIKKQKYWEAYRSSMYCCCKGLWFTASFVFRKLADAFEAGSFSFWLKSLLLFSAGEIEMKLLFFSSATIKLVGELKMEGDLSEDLYCNETDADSTLSRSSELHGFQAKISDICGRTLLANNALASSASSDHDFVFQRWFISLRSSFLEVLTKVLDILNAHSSYEARGDHLSLSGEFVKDQVLALDHCSLRLSDLAKSYDLLAASHMDLERHGSSSIARLAFMCSLLAFCTAYSVYFSKACNYVEYCKLPKRFSHASILQDLYGRVDGSDWQVVSQLRQFMSTSFDELDSLQSSTWISGSCNLEKDLYSLCHFAVASLLGVCDSAEAEKIQNGEDCLSALQGGLQVLSSILQKYLELPFVVPKYFFRVKPCLGAELYIFDSNHLNEKGMSIEPGFLLSLTLCMKWKCVLERSTIRIVKLYCILAASLETCLDTAGTRSKQFDQHRTAEMVELNSKLLQYIKNDLRKARNEKKNSHSVMEMVTAFACFEPTDSGQGFSGCLLDVSSFPEGSYQIKWQACCVDENGSYFSLLPLNDGSIFSVQKS</sequence>
<dbReference type="GO" id="GO:0016180">
    <property type="term" value="P:snRNA processing"/>
    <property type="evidence" value="ECO:0007669"/>
    <property type="project" value="InterPro"/>
</dbReference>
<gene>
    <name evidence="5" type="ORF">ZEAMMB73_Zm00001d040193</name>
</gene>
<feature type="region of interest" description="Disordered" evidence="2">
    <location>
        <begin position="1"/>
        <end position="39"/>
    </location>
</feature>
<evidence type="ECO:0000313" key="5">
    <source>
        <dbReference type="EMBL" id="ONM30800.1"/>
    </source>
</evidence>
<dbReference type="ExpressionAtlas" id="A0A1D6MNT0">
    <property type="expression patterns" value="baseline and differential"/>
</dbReference>
<dbReference type="Pfam" id="PF24436">
    <property type="entry name" value="INTS7_N"/>
    <property type="match status" value="1"/>
</dbReference>
<dbReference type="STRING" id="4577.A0A1D6MNT0"/>
<comment type="similarity">
    <text evidence="1">Belongs to the Integrator subunit 7 family.</text>
</comment>
<dbReference type="InterPro" id="IPR055195">
    <property type="entry name" value="INTS7_C_plant"/>
</dbReference>
<evidence type="ECO:0000256" key="2">
    <source>
        <dbReference type="SAM" id="MobiDB-lite"/>
    </source>
</evidence>